<feature type="region of interest" description="Disordered" evidence="3">
    <location>
        <begin position="238"/>
        <end position="287"/>
    </location>
</feature>
<feature type="region of interest" description="Disordered" evidence="3">
    <location>
        <begin position="71"/>
        <end position="90"/>
    </location>
</feature>
<dbReference type="InterPro" id="IPR011993">
    <property type="entry name" value="PH-like_dom_sf"/>
</dbReference>
<dbReference type="InParanoid" id="A0A1Y2G703"/>
<evidence type="ECO:0000259" key="4">
    <source>
        <dbReference type="PROSITE" id="PS50010"/>
    </source>
</evidence>
<organism evidence="6 7">
    <name type="scientific">Lobosporangium transversale</name>
    <dbReference type="NCBI Taxonomy" id="64571"/>
    <lineage>
        <taxon>Eukaryota</taxon>
        <taxon>Fungi</taxon>
        <taxon>Fungi incertae sedis</taxon>
        <taxon>Mucoromycota</taxon>
        <taxon>Mortierellomycotina</taxon>
        <taxon>Mortierellomycetes</taxon>
        <taxon>Mortierellales</taxon>
        <taxon>Mortierellaceae</taxon>
        <taxon>Lobosporangium</taxon>
    </lineage>
</organism>
<evidence type="ECO:0000256" key="2">
    <source>
        <dbReference type="ARBA" id="ARBA00022658"/>
    </source>
</evidence>
<dbReference type="Pfam" id="PF00780">
    <property type="entry name" value="CNH"/>
    <property type="match status" value="1"/>
</dbReference>
<comment type="caution">
    <text evidence="6">The sequence shown here is derived from an EMBL/GenBank/DDBJ whole genome shotgun (WGS) entry which is preliminary data.</text>
</comment>
<feature type="compositionally biased region" description="Low complexity" evidence="3">
    <location>
        <begin position="249"/>
        <end position="273"/>
    </location>
</feature>
<reference evidence="6 7" key="1">
    <citation type="submission" date="2016-07" db="EMBL/GenBank/DDBJ databases">
        <title>Pervasive Adenine N6-methylation of Active Genes in Fungi.</title>
        <authorList>
            <consortium name="DOE Joint Genome Institute"/>
            <person name="Mondo S.J."/>
            <person name="Dannebaum R.O."/>
            <person name="Kuo R.C."/>
            <person name="Labutti K."/>
            <person name="Haridas S."/>
            <person name="Kuo A."/>
            <person name="Salamov A."/>
            <person name="Ahrendt S.R."/>
            <person name="Lipzen A."/>
            <person name="Sullivan W."/>
            <person name="Andreopoulos W.B."/>
            <person name="Clum A."/>
            <person name="Lindquist E."/>
            <person name="Daum C."/>
            <person name="Ramamoorthy G.K."/>
            <person name="Gryganskyi A."/>
            <person name="Culley D."/>
            <person name="Magnuson J.K."/>
            <person name="James T.Y."/>
            <person name="O'Malley M.A."/>
            <person name="Stajich J.E."/>
            <person name="Spatafora J.W."/>
            <person name="Visel A."/>
            <person name="Grigoriev I.V."/>
        </authorList>
    </citation>
    <scope>NUCLEOTIDE SEQUENCE [LARGE SCALE GENOMIC DNA]</scope>
    <source>
        <strain evidence="6 7">NRRL 3116</strain>
    </source>
</reference>
<dbReference type="SMART" id="SM00325">
    <property type="entry name" value="RhoGEF"/>
    <property type="match status" value="1"/>
</dbReference>
<dbReference type="Proteomes" id="UP000193648">
    <property type="component" value="Unassembled WGS sequence"/>
</dbReference>
<dbReference type="InterPro" id="IPR035899">
    <property type="entry name" value="DBL_dom_sf"/>
</dbReference>
<feature type="region of interest" description="Disordered" evidence="3">
    <location>
        <begin position="1"/>
        <end position="61"/>
    </location>
</feature>
<dbReference type="GeneID" id="33561963"/>
<evidence type="ECO:0000256" key="3">
    <source>
        <dbReference type="SAM" id="MobiDB-lite"/>
    </source>
</evidence>
<dbReference type="InterPro" id="IPR052233">
    <property type="entry name" value="Rho-type_GEFs"/>
</dbReference>
<dbReference type="Pfam" id="PF00621">
    <property type="entry name" value="RhoGEF"/>
    <property type="match status" value="1"/>
</dbReference>
<evidence type="ECO:0000313" key="6">
    <source>
        <dbReference type="EMBL" id="ORY96010.1"/>
    </source>
</evidence>
<dbReference type="EMBL" id="MCFF01000080">
    <property type="protein sequence ID" value="ORY96010.1"/>
    <property type="molecule type" value="Genomic_DNA"/>
</dbReference>
<dbReference type="PROSITE" id="PS50219">
    <property type="entry name" value="CNH"/>
    <property type="match status" value="1"/>
</dbReference>
<dbReference type="STRING" id="64571.A0A1Y2G703"/>
<evidence type="ECO:0000313" key="7">
    <source>
        <dbReference type="Proteomes" id="UP000193648"/>
    </source>
</evidence>
<keyword evidence="2" id="KW-0344">Guanine-nucleotide releasing factor</keyword>
<keyword evidence="1" id="KW-0597">Phosphoprotein</keyword>
<dbReference type="GO" id="GO:0005085">
    <property type="term" value="F:guanyl-nucleotide exchange factor activity"/>
    <property type="evidence" value="ECO:0007669"/>
    <property type="project" value="UniProtKB-KW"/>
</dbReference>
<feature type="domain" description="DH" evidence="4">
    <location>
        <begin position="487"/>
        <end position="675"/>
    </location>
</feature>
<dbReference type="SMART" id="SM00036">
    <property type="entry name" value="CNH"/>
    <property type="match status" value="1"/>
</dbReference>
<feature type="domain" description="CNH" evidence="5">
    <location>
        <begin position="900"/>
        <end position="1202"/>
    </location>
</feature>
<dbReference type="SUPFAM" id="SSF48065">
    <property type="entry name" value="DBL homology domain (DH-domain)"/>
    <property type="match status" value="1"/>
</dbReference>
<dbReference type="PANTHER" id="PTHR46572">
    <property type="entry name" value="RHO1 GDP-GTP EXCHANGE PROTEIN 1-RELATED"/>
    <property type="match status" value="1"/>
</dbReference>
<gene>
    <name evidence="6" type="ORF">BCR41DRAFT_239558</name>
</gene>
<dbReference type="PANTHER" id="PTHR46572:SF1">
    <property type="entry name" value="RHO1 GUANINE NUCLEOTIDE EXCHANGE FACTOR TUS1"/>
    <property type="match status" value="1"/>
</dbReference>
<dbReference type="CDD" id="cd00160">
    <property type="entry name" value="RhoGEF"/>
    <property type="match status" value="1"/>
</dbReference>
<protein>
    <recommendedName>
        <fullName evidence="8">CNH domain-domain-containing protein</fullName>
    </recommendedName>
</protein>
<keyword evidence="7" id="KW-1185">Reference proteome</keyword>
<dbReference type="InterPro" id="IPR001180">
    <property type="entry name" value="CNH_dom"/>
</dbReference>
<proteinExistence type="predicted"/>
<evidence type="ECO:0008006" key="8">
    <source>
        <dbReference type="Google" id="ProtNLM"/>
    </source>
</evidence>
<evidence type="ECO:0000256" key="1">
    <source>
        <dbReference type="ARBA" id="ARBA00022553"/>
    </source>
</evidence>
<name>A0A1Y2G703_9FUNG</name>
<feature type="compositionally biased region" description="Polar residues" evidence="3">
    <location>
        <begin position="201"/>
        <end position="219"/>
    </location>
</feature>
<dbReference type="Pfam" id="PF15405">
    <property type="entry name" value="PH_5"/>
    <property type="match status" value="1"/>
</dbReference>
<feature type="region of interest" description="Disordered" evidence="3">
    <location>
        <begin position="789"/>
        <end position="811"/>
    </location>
</feature>
<dbReference type="Gene3D" id="1.20.900.10">
    <property type="entry name" value="Dbl homology (DH) domain"/>
    <property type="match status" value="1"/>
</dbReference>
<dbReference type="RefSeq" id="XP_021875447.1">
    <property type="nucleotide sequence ID" value="XM_022020119.1"/>
</dbReference>
<feature type="compositionally biased region" description="Pro residues" evidence="3">
    <location>
        <begin position="1"/>
        <end position="10"/>
    </location>
</feature>
<feature type="compositionally biased region" description="Low complexity" evidence="3">
    <location>
        <begin position="789"/>
        <end position="801"/>
    </location>
</feature>
<dbReference type="OrthoDB" id="2272012at2759"/>
<sequence length="1371" mass="154020">MATYTAPPPSSQGTGNRPNPLVPVAYTPHSSYVPSPKKDRARGIHPPNTPNHPFTHHSNVSNTSTLLDELSVHHGPQNGLPTHYPIPPLQHQQEYHPTYQSAFGYGIAAARSSTEQLSSVGYNGTIWESASQRQLAQQPVYHPSMAKLSQVDEDEGSEPRYSFQAPSIRTLDDTCGVIHQDASNLNIASPLRARQNENSNLGYQQQLPPNATLNYTSNTQHHPYQHPEQQYFQYPYGEGQIPQLSPTPSSASQLYRTSTSSSTTQTTWSQPSSPGFPPPSYLGQYGLQESFDDNESSISEAARLLIDFNPGILSTIAVAFREKMLQNESKRLESVNYGLEFPVTFTGKEAVDVIVELTKFDDRRHALAIARSLEQQVLFFGGGVNVLYDSNNDQYFFSEATLAYIPGKTGFPTVPVGVFPHTTPCYTYDCQPGGSPCYSYLCPNRQNIAGVLERQNSDMSTVSGQENVWANSVPPSVVAAASKKERNRQEAIFEVVHTEHNYVRDLELMEEIFIAPLRAGDIVDPERREELIEDIFLNFQEILALNKKLLEELRQRQKEQPLVEGIGDVMLKHISGFEEAYLRYIPRIALSEYAYKREETQNPRFAQFLKDCTRHPEARRLGLRHFVGQPYQRIPRYPLLLSEVVKRTDEDVPDRDVIQEVIKVCKELGKRVDACIPEGNRQLRLLTIQDKIIWKTGEVRQDLKLSDKSRKLHFECLVKRRSNLDVQMIELRLFLFDQVLLMTKEKRDKDKEGVLYQVSKNPIPLELVQVWADDGRPLTAVPGREIVPGKKLTSSTKSSGSGHRHSTFMGQHDNNYRVGFQETKYIAPITIEHRGRRGGLYTLYMTVADRDQFLEQMEIVQARRQEAVSGSKLFKTTVITHYNATPPIPSSNLVHNPMDGRRSTCSAPYLNVLDGKRRVVIGTEEGIYVGMEDDPYSFRLALREPNVSQVSVLEAYHILLVLSGRVLKAFNLSCLDFNAEKSLQTGHQLGKSVQFFTAGICAGRTLVITMKKKNAGESHFSAFEPVENAVLGGHHRGGFGLPFGRSNRSDWFKLYKEFYVGTDSSQLLMLSKMVCVVCPKGFEILMLDDLGNTQVFPSRKDPKFAFLDLRPGSIPVSMFKISSEEFLMCYSDFAFKMTKKGELAKEELIEWEGRPESFALAYPYIIAFESGLIEIRHIETGALEQIILGNNIRKLHSNADLNGNTIIQLVMNDPNNAENRHIAKLVKVPPQPRTLIEPIEYKPKAVYVPQPKNHHISPTPTHLMAPALQPVLSINSSEPAVLATHTNPTGSMQYQQQHQHQYIMNSSQSVRAAPPIPQRPSPGLSQQTIVPAYPVHPYSPSQQAYPLVQVPVETSEESGGHAISWSSGGYP</sequence>
<dbReference type="SUPFAM" id="SSF50729">
    <property type="entry name" value="PH domain-like"/>
    <property type="match status" value="1"/>
</dbReference>
<evidence type="ECO:0000259" key="5">
    <source>
        <dbReference type="PROSITE" id="PS50219"/>
    </source>
</evidence>
<dbReference type="Gene3D" id="2.30.29.30">
    <property type="entry name" value="Pleckstrin-homology domain (PH domain)/Phosphotyrosine-binding domain (PTB)"/>
    <property type="match status" value="1"/>
</dbReference>
<accession>A0A1Y2G703</accession>
<dbReference type="InterPro" id="IPR041675">
    <property type="entry name" value="PH_5"/>
</dbReference>
<dbReference type="InterPro" id="IPR000219">
    <property type="entry name" value="DH_dom"/>
</dbReference>
<dbReference type="PROSITE" id="PS50010">
    <property type="entry name" value="DH_2"/>
    <property type="match status" value="1"/>
</dbReference>
<feature type="region of interest" description="Disordered" evidence="3">
    <location>
        <begin position="201"/>
        <end position="223"/>
    </location>
</feature>